<dbReference type="Proteomes" id="UP001163321">
    <property type="component" value="Chromosome 3"/>
</dbReference>
<evidence type="ECO:0000313" key="1">
    <source>
        <dbReference type="EMBL" id="KAI9914587.1"/>
    </source>
</evidence>
<protein>
    <submittedName>
        <fullName evidence="1">Uncharacterized protein</fullName>
    </submittedName>
</protein>
<organism evidence="1 2">
    <name type="scientific">Peronosclerospora sorghi</name>
    <dbReference type="NCBI Taxonomy" id="230839"/>
    <lineage>
        <taxon>Eukaryota</taxon>
        <taxon>Sar</taxon>
        <taxon>Stramenopiles</taxon>
        <taxon>Oomycota</taxon>
        <taxon>Peronosporomycetes</taxon>
        <taxon>Peronosporales</taxon>
        <taxon>Peronosporaceae</taxon>
        <taxon>Peronosclerospora</taxon>
    </lineage>
</organism>
<reference evidence="1 2" key="1">
    <citation type="journal article" date="2022" name="bioRxiv">
        <title>The genome of the oomycete Peronosclerospora sorghi, a cosmopolitan pathogen of maize and sorghum, is inflated with dispersed pseudogenes.</title>
        <authorList>
            <person name="Fletcher K."/>
            <person name="Martin F."/>
            <person name="Isakeit T."/>
            <person name="Cavanaugh K."/>
            <person name="Magill C."/>
            <person name="Michelmore R."/>
        </authorList>
    </citation>
    <scope>NUCLEOTIDE SEQUENCE [LARGE SCALE GENOMIC DNA]</scope>
    <source>
        <strain evidence="1">P6</strain>
    </source>
</reference>
<accession>A0ACC0W769</accession>
<evidence type="ECO:0000313" key="2">
    <source>
        <dbReference type="Proteomes" id="UP001163321"/>
    </source>
</evidence>
<name>A0ACC0W769_9STRA</name>
<keyword evidence="2" id="KW-1185">Reference proteome</keyword>
<sequence length="91" mass="9400">MIAVLSAEESASGISGGASIGSSPEMSTTSSGRDGSGNDGVGAARAVDTSTVEAVRRPTTIRGQQQGLKRQKSKQQGPKLQELERQVVSER</sequence>
<proteinExistence type="predicted"/>
<gene>
    <name evidence="1" type="ORF">PsorP6_007602</name>
</gene>
<comment type="caution">
    <text evidence="1">The sequence shown here is derived from an EMBL/GenBank/DDBJ whole genome shotgun (WGS) entry which is preliminary data.</text>
</comment>
<dbReference type="EMBL" id="CM047582">
    <property type="protein sequence ID" value="KAI9914587.1"/>
    <property type="molecule type" value="Genomic_DNA"/>
</dbReference>